<gene>
    <name evidence="2" type="ORF">PAL_GLEAN10011070</name>
</gene>
<evidence type="ECO:0000313" key="2">
    <source>
        <dbReference type="EMBL" id="ELK15408.1"/>
    </source>
</evidence>
<dbReference type="InParanoid" id="L5KX98"/>
<dbReference type="Gene3D" id="3.80.10.10">
    <property type="entry name" value="Ribonuclease Inhibitor"/>
    <property type="match status" value="1"/>
</dbReference>
<organism evidence="2 3">
    <name type="scientific">Pteropus alecto</name>
    <name type="common">Black flying fox</name>
    <dbReference type="NCBI Taxonomy" id="9402"/>
    <lineage>
        <taxon>Eukaryota</taxon>
        <taxon>Metazoa</taxon>
        <taxon>Chordata</taxon>
        <taxon>Craniata</taxon>
        <taxon>Vertebrata</taxon>
        <taxon>Euteleostomi</taxon>
        <taxon>Mammalia</taxon>
        <taxon>Eutheria</taxon>
        <taxon>Laurasiatheria</taxon>
        <taxon>Chiroptera</taxon>
        <taxon>Yinpterochiroptera</taxon>
        <taxon>Pteropodoidea</taxon>
        <taxon>Pteropodidae</taxon>
        <taxon>Pteropodinae</taxon>
        <taxon>Pteropus</taxon>
    </lineage>
</organism>
<dbReference type="Proteomes" id="UP000010552">
    <property type="component" value="Unassembled WGS sequence"/>
</dbReference>
<dbReference type="AlphaFoldDB" id="L5KX98"/>
<reference evidence="3" key="1">
    <citation type="journal article" date="2013" name="Science">
        <title>Comparative analysis of bat genomes provides insight into the evolution of flight and immunity.</title>
        <authorList>
            <person name="Zhang G."/>
            <person name="Cowled C."/>
            <person name="Shi Z."/>
            <person name="Huang Z."/>
            <person name="Bishop-Lilly K.A."/>
            <person name="Fang X."/>
            <person name="Wynne J.W."/>
            <person name="Xiong Z."/>
            <person name="Baker M.L."/>
            <person name="Zhao W."/>
            <person name="Tachedjian M."/>
            <person name="Zhu Y."/>
            <person name="Zhou P."/>
            <person name="Jiang X."/>
            <person name="Ng J."/>
            <person name="Yang L."/>
            <person name="Wu L."/>
            <person name="Xiao J."/>
            <person name="Feng Y."/>
            <person name="Chen Y."/>
            <person name="Sun X."/>
            <person name="Zhang Y."/>
            <person name="Marsh G.A."/>
            <person name="Crameri G."/>
            <person name="Broder C.C."/>
            <person name="Frey K.G."/>
            <person name="Wang L.F."/>
            <person name="Wang J."/>
        </authorList>
    </citation>
    <scope>NUCLEOTIDE SEQUENCE [LARGE SCALE GENOMIC DNA]</scope>
</reference>
<feature type="region of interest" description="Disordered" evidence="1">
    <location>
        <begin position="275"/>
        <end position="321"/>
    </location>
</feature>
<proteinExistence type="predicted"/>
<keyword evidence="3" id="KW-1185">Reference proteome</keyword>
<sequence>MKAVNGWQRLHPSCTSLGSWTVRIQDIPKGIASKPLSQEGLRAVWDGKLQQPADGCLLPPLYSLSDNGLSVAGVYRVLSAVSTCQTLADLHIRIRYSDDLQVPGVAPASSLPLHDTCPQAPSPGCSLDGMTYYVQELWPDFPAFHLSRPAHHRLSECGFGPEHMPRLATGLSQAQQLTELTVEEPWVGRAGVLALLKICTQASGNITEISLWQQENAELFYYRKKNKKKEKGENTAVLVLSNTAQNQALRCIPEGAALRPSALGVKAAGGAPVPFGFRVGDPERTALGTRRRPRLPRGRPGEGASQRRSDRHSPSLAPSDP</sequence>
<accession>L5KX98</accession>
<protein>
    <submittedName>
        <fullName evidence="2">Protein NLRC5</fullName>
    </submittedName>
</protein>
<name>L5KX98_PTEAL</name>
<evidence type="ECO:0000313" key="3">
    <source>
        <dbReference type="Proteomes" id="UP000010552"/>
    </source>
</evidence>
<evidence type="ECO:0000256" key="1">
    <source>
        <dbReference type="SAM" id="MobiDB-lite"/>
    </source>
</evidence>
<dbReference type="EMBL" id="KB030537">
    <property type="protein sequence ID" value="ELK15408.1"/>
    <property type="molecule type" value="Genomic_DNA"/>
</dbReference>
<dbReference type="SUPFAM" id="SSF52047">
    <property type="entry name" value="RNI-like"/>
    <property type="match status" value="1"/>
</dbReference>
<dbReference type="InterPro" id="IPR032675">
    <property type="entry name" value="LRR_dom_sf"/>
</dbReference>